<organism evidence="1 2">
    <name type="scientific">Deinococcus cellulosilyticus (strain DSM 18568 / NBRC 106333 / KACC 11606 / 5516J-15)</name>
    <dbReference type="NCBI Taxonomy" id="1223518"/>
    <lineage>
        <taxon>Bacteria</taxon>
        <taxon>Thermotogati</taxon>
        <taxon>Deinococcota</taxon>
        <taxon>Deinococci</taxon>
        <taxon>Deinococcales</taxon>
        <taxon>Deinococcaceae</taxon>
        <taxon>Deinococcus</taxon>
    </lineage>
</organism>
<comment type="caution">
    <text evidence="1">The sequence shown here is derived from an EMBL/GenBank/DDBJ whole genome shotgun (WGS) entry which is preliminary data.</text>
</comment>
<sequence length="146" mass="16449">MPTKRSDVLITLYQILEGSPELCALVGHTPGANTIEDGARILADSVRIQGIEDHTMLILSFSDEPPSNRNRDTLLWNLELWVYAPDIFAHADILDALQRVCDEYQMDSSHPATINRLQWGGHQRITPQDIPTRLLVTRAVITTTYI</sequence>
<dbReference type="Proteomes" id="UP000321306">
    <property type="component" value="Unassembled WGS sequence"/>
</dbReference>
<dbReference type="RefSeq" id="WP_146885290.1">
    <property type="nucleotide sequence ID" value="NZ_BJXB01000012.1"/>
</dbReference>
<accession>A0A511N2Y7</accession>
<dbReference type="OrthoDB" id="9875678at2"/>
<name>A0A511N2Y7_DEIC1</name>
<proteinExistence type="predicted"/>
<gene>
    <name evidence="1" type="ORF">DC3_28480</name>
</gene>
<evidence type="ECO:0000313" key="1">
    <source>
        <dbReference type="EMBL" id="GEM47213.1"/>
    </source>
</evidence>
<protein>
    <submittedName>
        <fullName evidence="1">Uncharacterized protein</fullName>
    </submittedName>
</protein>
<evidence type="ECO:0000313" key="2">
    <source>
        <dbReference type="Proteomes" id="UP000321306"/>
    </source>
</evidence>
<reference evidence="1 2" key="1">
    <citation type="submission" date="2019-07" db="EMBL/GenBank/DDBJ databases">
        <title>Whole genome shotgun sequence of Deinococcus cellulosilyticus NBRC 106333.</title>
        <authorList>
            <person name="Hosoyama A."/>
            <person name="Uohara A."/>
            <person name="Ohji S."/>
            <person name="Ichikawa N."/>
        </authorList>
    </citation>
    <scope>NUCLEOTIDE SEQUENCE [LARGE SCALE GENOMIC DNA]</scope>
    <source>
        <strain evidence="1 2">NBRC 106333</strain>
    </source>
</reference>
<keyword evidence="2" id="KW-1185">Reference proteome</keyword>
<dbReference type="EMBL" id="BJXB01000012">
    <property type="protein sequence ID" value="GEM47213.1"/>
    <property type="molecule type" value="Genomic_DNA"/>
</dbReference>
<dbReference type="AlphaFoldDB" id="A0A511N2Y7"/>